<evidence type="ECO:0000313" key="3">
    <source>
        <dbReference type="EMBL" id="SVC90662.1"/>
    </source>
</evidence>
<gene>
    <name evidence="3" type="ORF">METZ01_LOCUS343516</name>
</gene>
<keyword evidence="1" id="KW-1133">Transmembrane helix</keyword>
<accession>A0A382R0H7</accession>
<feature type="transmembrane region" description="Helical" evidence="1">
    <location>
        <begin position="49"/>
        <end position="71"/>
    </location>
</feature>
<dbReference type="Gene3D" id="1.20.1250.20">
    <property type="entry name" value="MFS general substrate transporter like domains"/>
    <property type="match status" value="1"/>
</dbReference>
<keyword evidence="1" id="KW-0472">Membrane</keyword>
<protein>
    <recommendedName>
        <fullName evidence="2">Major facilitator superfamily (MFS) profile domain-containing protein</fullName>
    </recommendedName>
</protein>
<evidence type="ECO:0000259" key="2">
    <source>
        <dbReference type="PROSITE" id="PS50850"/>
    </source>
</evidence>
<dbReference type="GO" id="GO:0022857">
    <property type="term" value="F:transmembrane transporter activity"/>
    <property type="evidence" value="ECO:0007669"/>
    <property type="project" value="InterPro"/>
</dbReference>
<feature type="transmembrane region" description="Helical" evidence="1">
    <location>
        <begin position="12"/>
        <end position="37"/>
    </location>
</feature>
<dbReference type="AlphaFoldDB" id="A0A382R0H7"/>
<dbReference type="InterPro" id="IPR036259">
    <property type="entry name" value="MFS_trans_sf"/>
</dbReference>
<keyword evidence="1" id="KW-0812">Transmembrane</keyword>
<reference evidence="3" key="1">
    <citation type="submission" date="2018-05" db="EMBL/GenBank/DDBJ databases">
        <authorList>
            <person name="Lanie J.A."/>
            <person name="Ng W.-L."/>
            <person name="Kazmierczak K.M."/>
            <person name="Andrzejewski T.M."/>
            <person name="Davidsen T.M."/>
            <person name="Wayne K.J."/>
            <person name="Tettelin H."/>
            <person name="Glass J.I."/>
            <person name="Rusch D."/>
            <person name="Podicherti R."/>
            <person name="Tsui H.-C.T."/>
            <person name="Winkler M.E."/>
        </authorList>
    </citation>
    <scope>NUCLEOTIDE SEQUENCE</scope>
</reference>
<proteinExistence type="predicted"/>
<feature type="domain" description="Major facilitator superfamily (MFS) profile" evidence="2">
    <location>
        <begin position="11"/>
        <end position="77"/>
    </location>
</feature>
<dbReference type="InterPro" id="IPR020846">
    <property type="entry name" value="MFS_dom"/>
</dbReference>
<name>A0A382R0H7_9ZZZZ</name>
<dbReference type="SUPFAM" id="SSF103473">
    <property type="entry name" value="MFS general substrate transporter"/>
    <property type="match status" value="1"/>
</dbReference>
<dbReference type="PROSITE" id="PS50850">
    <property type="entry name" value="MFS"/>
    <property type="match status" value="1"/>
</dbReference>
<evidence type="ECO:0000256" key="1">
    <source>
        <dbReference type="SAM" id="Phobius"/>
    </source>
</evidence>
<dbReference type="EMBL" id="UINC01117907">
    <property type="protein sequence ID" value="SVC90662.1"/>
    <property type="molecule type" value="Genomic_DNA"/>
</dbReference>
<organism evidence="3">
    <name type="scientific">marine metagenome</name>
    <dbReference type="NCBI Taxonomy" id="408172"/>
    <lineage>
        <taxon>unclassified sequences</taxon>
        <taxon>metagenomes</taxon>
        <taxon>ecological metagenomes</taxon>
    </lineage>
</organism>
<feature type="non-terminal residue" evidence="3">
    <location>
        <position position="77"/>
    </location>
</feature>
<sequence>MNKSIDQKLIPIFVIIGGGALLLISFGIRHSFGLYLLPITNHLNTGREIFGFAAALQVLMIGIGSPLFGALSDKFGS</sequence>